<evidence type="ECO:0000313" key="2">
    <source>
        <dbReference type="EMBL" id="CAE7886911.1"/>
    </source>
</evidence>
<name>A0A813B1R3_9DINO</name>
<sequence>MVKKYSKNLELRLSSRHGPKKHAAAEHSELSADPSLLQRQGRRDALHSRGEGDDKPKGALGFGATDYVPQVHKLITQFSGVETDSGSCLAFAPSIRGGPGNTVLPRDWQTPGQQSDSVPEEFIKLEPWAVPCTNEWMKDNPSKWEGYSFYTWESPVERCATVVYSLSLQPVIAFVGGLEFDIMPAPIAEVETLVCWPETQPGGEGPSVDLSAIEMHIKSGGVPLLTRTLRLKKRFGSGNADFSGENIKATTASGKLNFGVPEDGADDSGLNAMSRESLLEANSSRGRPEGFAGFEVEQTGFLASMVYDMLSGPNVTGSWHGAEAAKRLRPLFPKDSAGTSFVESQQDEHVLFSLTSPNSGLVGFETYGLLSNSKLQLGVQLQPGLTQGL</sequence>
<dbReference type="OrthoDB" id="407508at2759"/>
<protein>
    <submittedName>
        <fullName evidence="2">FCPA protein</fullName>
    </submittedName>
</protein>
<dbReference type="Proteomes" id="UP000601435">
    <property type="component" value="Unassembled WGS sequence"/>
</dbReference>
<dbReference type="AlphaFoldDB" id="A0A813B1R3"/>
<reference evidence="2" key="1">
    <citation type="submission" date="2021-02" db="EMBL/GenBank/DDBJ databases">
        <authorList>
            <person name="Dougan E. K."/>
            <person name="Rhodes N."/>
            <person name="Thang M."/>
            <person name="Chan C."/>
        </authorList>
    </citation>
    <scope>NUCLEOTIDE SEQUENCE</scope>
</reference>
<comment type="caution">
    <text evidence="2">The sequence shown here is derived from an EMBL/GenBank/DDBJ whole genome shotgun (WGS) entry which is preliminary data.</text>
</comment>
<keyword evidence="3" id="KW-1185">Reference proteome</keyword>
<gene>
    <name evidence="2" type="primary">FCPA</name>
    <name evidence="2" type="ORF">SNEC2469_LOCUS29334</name>
</gene>
<organism evidence="2 3">
    <name type="scientific">Symbiodinium necroappetens</name>
    <dbReference type="NCBI Taxonomy" id="1628268"/>
    <lineage>
        <taxon>Eukaryota</taxon>
        <taxon>Sar</taxon>
        <taxon>Alveolata</taxon>
        <taxon>Dinophyceae</taxon>
        <taxon>Suessiales</taxon>
        <taxon>Symbiodiniaceae</taxon>
        <taxon>Symbiodinium</taxon>
    </lineage>
</organism>
<evidence type="ECO:0000256" key="1">
    <source>
        <dbReference type="SAM" id="MobiDB-lite"/>
    </source>
</evidence>
<feature type="region of interest" description="Disordered" evidence="1">
    <location>
        <begin position="1"/>
        <end position="60"/>
    </location>
</feature>
<feature type="compositionally biased region" description="Basic and acidic residues" evidence="1">
    <location>
        <begin position="41"/>
        <end position="57"/>
    </location>
</feature>
<dbReference type="EMBL" id="CAJNJA010065794">
    <property type="protein sequence ID" value="CAE7886911.1"/>
    <property type="molecule type" value="Genomic_DNA"/>
</dbReference>
<proteinExistence type="predicted"/>
<evidence type="ECO:0000313" key="3">
    <source>
        <dbReference type="Proteomes" id="UP000601435"/>
    </source>
</evidence>
<accession>A0A813B1R3</accession>